<dbReference type="KEGG" id="cthd:CDO33_11730"/>
<reference evidence="3 4" key="1">
    <citation type="submission" date="2017-06" db="EMBL/GenBank/DDBJ databases">
        <title>Investigating the central metabolism of Clostridium thermosuccinogenes.</title>
        <authorList>
            <person name="Koendjbiharie J.G."/>
            <person name="van Kranenburg R."/>
        </authorList>
    </citation>
    <scope>NUCLEOTIDE SEQUENCE [LARGE SCALE GENOMIC DNA]</scope>
    <source>
        <strain evidence="3 4">DSM 5806</strain>
    </source>
</reference>
<gene>
    <name evidence="3" type="ORF">CDQ84_19220</name>
</gene>
<feature type="domain" description="Transposase IS116/IS110/IS902 C-terminal" evidence="2">
    <location>
        <begin position="256"/>
        <end position="341"/>
    </location>
</feature>
<dbReference type="NCBIfam" id="NF033542">
    <property type="entry name" value="transpos_IS110"/>
    <property type="match status" value="1"/>
</dbReference>
<dbReference type="PANTHER" id="PTHR33055">
    <property type="entry name" value="TRANSPOSASE FOR INSERTION SEQUENCE ELEMENT IS1111A"/>
    <property type="match status" value="1"/>
</dbReference>
<dbReference type="RefSeq" id="WP_103083332.1">
    <property type="nucleotide sequence ID" value="NZ_CP021850.1"/>
</dbReference>
<dbReference type="Pfam" id="PF01548">
    <property type="entry name" value="DEDD_Tnp_IS110"/>
    <property type="match status" value="1"/>
</dbReference>
<proteinExistence type="predicted"/>
<dbReference type="Proteomes" id="UP000236151">
    <property type="component" value="Unassembled WGS sequence"/>
</dbReference>
<protein>
    <submittedName>
        <fullName evidence="3">IS110 family transposase</fullName>
    </submittedName>
</protein>
<sequence length="421" mass="47328">MLKIVYPICCGIDVHKKFVIATIATTNDKNVTSYQTRRFNTFKNDLIALNNWLVENKCKDVCMESTGKYWIPVFNVLEDFCTITLANPRYVKNIPGKKTDKRDSIWLADLHKHALVKGSFIPSKPIRELRDLIRYKSKLTNVSSSEKNRVQNSLTVSNIMLANVVSDTFGKSASSIIKHMIENPDIIDFDYSSMLHKSLKKKSDEIEQAVAGKFSKEQAAKLSVCYEHYNSVEKCIEILEATILELSLPFKEQIDIIATLPGIKQASATAILSEIGTDMSVFTSDKHLCSWAGLTPQSNESAGKKKSVRISRAGVYIKPLLVQCANAAVKDKSCTVFKNRYEAIKKRRGHKRAIIATARMILTCIYHMLSKNEPFNPLLYDDNAKSKKRNQQDSLSIEQAIAFLQANGYTVNISDLVAITN</sequence>
<feature type="domain" description="Transposase IS110-like N-terminal" evidence="1">
    <location>
        <begin position="10"/>
        <end position="155"/>
    </location>
</feature>
<dbReference type="AlphaFoldDB" id="A0A2K2F3X9"/>
<dbReference type="GO" id="GO:0006313">
    <property type="term" value="P:DNA transposition"/>
    <property type="evidence" value="ECO:0007669"/>
    <property type="project" value="InterPro"/>
</dbReference>
<name>A0A2K2F3X9_9CLOT</name>
<dbReference type="KEGG" id="cthd:CDO33_02490"/>
<dbReference type="InterPro" id="IPR047650">
    <property type="entry name" value="Transpos_IS110"/>
</dbReference>
<evidence type="ECO:0000313" key="4">
    <source>
        <dbReference type="Proteomes" id="UP000236151"/>
    </source>
</evidence>
<dbReference type="InterPro" id="IPR002525">
    <property type="entry name" value="Transp_IS110-like_N"/>
</dbReference>
<keyword evidence="4" id="KW-1185">Reference proteome</keyword>
<evidence type="ECO:0000313" key="3">
    <source>
        <dbReference type="EMBL" id="PNT91790.1"/>
    </source>
</evidence>
<evidence type="ECO:0000259" key="2">
    <source>
        <dbReference type="Pfam" id="PF02371"/>
    </source>
</evidence>
<dbReference type="GO" id="GO:0004803">
    <property type="term" value="F:transposase activity"/>
    <property type="evidence" value="ECO:0007669"/>
    <property type="project" value="InterPro"/>
</dbReference>
<dbReference type="GO" id="GO:0003677">
    <property type="term" value="F:DNA binding"/>
    <property type="evidence" value="ECO:0007669"/>
    <property type="project" value="InterPro"/>
</dbReference>
<dbReference type="Pfam" id="PF02371">
    <property type="entry name" value="Transposase_20"/>
    <property type="match status" value="1"/>
</dbReference>
<dbReference type="InterPro" id="IPR003346">
    <property type="entry name" value="Transposase_20"/>
</dbReference>
<organism evidence="3 4">
    <name type="scientific">Clostridium thermosuccinogenes</name>
    <dbReference type="NCBI Taxonomy" id="84032"/>
    <lineage>
        <taxon>Bacteria</taxon>
        <taxon>Bacillati</taxon>
        <taxon>Bacillota</taxon>
        <taxon>Clostridia</taxon>
        <taxon>Eubacteriales</taxon>
        <taxon>Clostridiaceae</taxon>
        <taxon>Clostridium</taxon>
    </lineage>
</organism>
<accession>A0A2K2F3X9</accession>
<dbReference type="PANTHER" id="PTHR33055:SF13">
    <property type="entry name" value="TRANSPOSASE"/>
    <property type="match status" value="1"/>
</dbReference>
<comment type="caution">
    <text evidence="3">The sequence shown here is derived from an EMBL/GenBank/DDBJ whole genome shotgun (WGS) entry which is preliminary data.</text>
</comment>
<dbReference type="OrthoDB" id="9815354at2"/>
<evidence type="ECO:0000259" key="1">
    <source>
        <dbReference type="Pfam" id="PF01548"/>
    </source>
</evidence>
<dbReference type="EMBL" id="NIOJ01000141">
    <property type="protein sequence ID" value="PNT91790.1"/>
    <property type="molecule type" value="Genomic_DNA"/>
</dbReference>
<dbReference type="KEGG" id="cthd:CDO33_04635"/>
<dbReference type="KEGG" id="cthd:CDO33_15775"/>